<dbReference type="GO" id="GO:0009507">
    <property type="term" value="C:chloroplast"/>
    <property type="evidence" value="ECO:0007669"/>
    <property type="project" value="TreeGrafter"/>
</dbReference>
<keyword evidence="3" id="KW-0503">Monooxygenase</keyword>
<dbReference type="CDD" id="cd11046">
    <property type="entry name" value="CYP97"/>
    <property type="match status" value="1"/>
</dbReference>
<evidence type="ECO:0008006" key="7">
    <source>
        <dbReference type="Google" id="ProtNLM"/>
    </source>
</evidence>
<dbReference type="PROSITE" id="PS00086">
    <property type="entry name" value="CYTOCHROME_P450"/>
    <property type="match status" value="1"/>
</dbReference>
<dbReference type="Gene3D" id="1.10.630.10">
    <property type="entry name" value="Cytochrome P450"/>
    <property type="match status" value="1"/>
</dbReference>
<protein>
    <recommendedName>
        <fullName evidence="7">Cytochrome P450</fullName>
    </recommendedName>
</protein>
<dbReference type="SUPFAM" id="SSF48264">
    <property type="entry name" value="Cytochrome P450"/>
    <property type="match status" value="1"/>
</dbReference>
<reference evidence="5 6" key="1">
    <citation type="journal article" date="2010" name="Plant Cell">
        <title>The Chlorella variabilis NC64A genome reveals adaptation to photosymbiosis, coevolution with viruses, and cryptic sex.</title>
        <authorList>
            <person name="Blanc G."/>
            <person name="Duncan G."/>
            <person name="Agarkova I."/>
            <person name="Borodovsky M."/>
            <person name="Gurnon J."/>
            <person name="Kuo A."/>
            <person name="Lindquist E."/>
            <person name="Lucas S."/>
            <person name="Pangilinan J."/>
            <person name="Polle J."/>
            <person name="Salamov A."/>
            <person name="Terry A."/>
            <person name="Yamada T."/>
            <person name="Dunigan D.D."/>
            <person name="Grigoriev I.V."/>
            <person name="Claverie J.M."/>
            <person name="Van Etten J.L."/>
        </authorList>
    </citation>
    <scope>NUCLEOTIDE SEQUENCE [LARGE SCALE GENOMIC DNA]</scope>
    <source>
        <strain evidence="5 6">NC64A</strain>
    </source>
</reference>
<comment type="similarity">
    <text evidence="1 3">Belongs to the cytochrome P450 family.</text>
</comment>
<dbReference type="GeneID" id="17356657"/>
<keyword evidence="2 3" id="KW-0349">Heme</keyword>
<dbReference type="InterPro" id="IPR050196">
    <property type="entry name" value="Cytochrome_P450_Monoox"/>
</dbReference>
<evidence type="ECO:0000256" key="1">
    <source>
        <dbReference type="ARBA" id="ARBA00010617"/>
    </source>
</evidence>
<dbReference type="PANTHER" id="PTHR24291:SF134">
    <property type="entry name" value="CAROTENE EPSILON-MONOOXYGENASE, CHLOROPLASTIC"/>
    <property type="match status" value="1"/>
</dbReference>
<dbReference type="PANTHER" id="PTHR24291">
    <property type="entry name" value="CYTOCHROME P450 FAMILY 4"/>
    <property type="match status" value="1"/>
</dbReference>
<dbReference type="OMA" id="WPHPETF"/>
<dbReference type="FunCoup" id="E1ZB59">
    <property type="interactions" value="505"/>
</dbReference>
<dbReference type="KEGG" id="cvr:CHLNCDRAFT_51247"/>
<evidence type="ECO:0000256" key="4">
    <source>
        <dbReference type="SAM" id="MobiDB-lite"/>
    </source>
</evidence>
<feature type="region of interest" description="Disordered" evidence="4">
    <location>
        <begin position="1"/>
        <end position="42"/>
    </location>
</feature>
<keyword evidence="6" id="KW-1185">Reference proteome</keyword>
<evidence type="ECO:0000313" key="6">
    <source>
        <dbReference type="Proteomes" id="UP000008141"/>
    </source>
</evidence>
<dbReference type="Proteomes" id="UP000008141">
    <property type="component" value="Unassembled WGS sequence"/>
</dbReference>
<dbReference type="STRING" id="554065.E1ZB59"/>
<feature type="binding site" description="axial binding residue" evidence="2">
    <location>
        <position position="501"/>
    </location>
    <ligand>
        <name>heme</name>
        <dbReference type="ChEBI" id="CHEBI:30413"/>
    </ligand>
    <ligandPart>
        <name>Fe</name>
        <dbReference type="ChEBI" id="CHEBI:18248"/>
    </ligandPart>
</feature>
<dbReference type="GO" id="GO:0004497">
    <property type="term" value="F:monooxygenase activity"/>
    <property type="evidence" value="ECO:0007669"/>
    <property type="project" value="UniProtKB-KW"/>
</dbReference>
<dbReference type="PRINTS" id="PR00463">
    <property type="entry name" value="EP450I"/>
</dbReference>
<dbReference type="InterPro" id="IPR036396">
    <property type="entry name" value="Cyt_P450_sf"/>
</dbReference>
<name>E1ZB59_CHLVA</name>
<organism evidence="6">
    <name type="scientific">Chlorella variabilis</name>
    <name type="common">Green alga</name>
    <dbReference type="NCBI Taxonomy" id="554065"/>
    <lineage>
        <taxon>Eukaryota</taxon>
        <taxon>Viridiplantae</taxon>
        <taxon>Chlorophyta</taxon>
        <taxon>core chlorophytes</taxon>
        <taxon>Trebouxiophyceae</taxon>
        <taxon>Chlorellales</taxon>
        <taxon>Chlorellaceae</taxon>
        <taxon>Chlorella clade</taxon>
        <taxon>Chlorella</taxon>
    </lineage>
</organism>
<evidence type="ECO:0000256" key="2">
    <source>
        <dbReference type="PIRSR" id="PIRSR602401-1"/>
    </source>
</evidence>
<dbReference type="Pfam" id="PF00067">
    <property type="entry name" value="p450"/>
    <property type="match status" value="1"/>
</dbReference>
<keyword evidence="2 3" id="KW-0408">Iron</keyword>
<dbReference type="InterPro" id="IPR001128">
    <property type="entry name" value="Cyt_P450"/>
</dbReference>
<dbReference type="RefSeq" id="XP_005849069.1">
    <property type="nucleotide sequence ID" value="XM_005849007.1"/>
</dbReference>
<dbReference type="InterPro" id="IPR017972">
    <property type="entry name" value="Cyt_P450_CS"/>
</dbReference>
<accession>E1ZB59</accession>
<dbReference type="InterPro" id="IPR002401">
    <property type="entry name" value="Cyt_P450_E_grp-I"/>
</dbReference>
<evidence type="ECO:0000313" key="5">
    <source>
        <dbReference type="EMBL" id="EFN56967.1"/>
    </source>
</evidence>
<feature type="compositionally biased region" description="Basic and acidic residues" evidence="4">
    <location>
        <begin position="32"/>
        <end position="42"/>
    </location>
</feature>
<proteinExistence type="inferred from homology"/>
<dbReference type="GO" id="GO:0005506">
    <property type="term" value="F:iron ion binding"/>
    <property type="evidence" value="ECO:0007669"/>
    <property type="project" value="InterPro"/>
</dbReference>
<dbReference type="OrthoDB" id="1470350at2759"/>
<gene>
    <name evidence="5" type="ORF">CHLNCDRAFT_51247</name>
</gene>
<dbReference type="PRINTS" id="PR00385">
    <property type="entry name" value="P450"/>
</dbReference>
<dbReference type="GO" id="GO:0016705">
    <property type="term" value="F:oxidoreductase activity, acting on paired donors, with incorporation or reduction of molecular oxygen"/>
    <property type="evidence" value="ECO:0007669"/>
    <property type="project" value="InterPro"/>
</dbReference>
<sequence>MQAATAVSTAPVAGSRNGAFPAPSKRHAPPRRRLEARAATEEKEEYDLNQKIDTGKLIDAAGAGRSMFSPGWLTQLNQLWGGKSNVPVANAKPEDIQDLLGGALFKALFKWMVESGPVYLLPTGPISSFLVISDPECAKHVLRASDNPSRPIYEKGLVAEVSQFLFGEGFAITGGEQWRVRRKAVGPALHRGYLEVMLDRVFGESALHLNKKLEVAAASGEPIDMEACFSQLTLDVIGKAVFNYDFDALNNNTPVIQAVYTALKETETRATDLLPYWKYPLINLFVPRQRKAAAAVELIRQTTEELIAKCKAMVDAEEAASFEEGYINDADPSVLRFLIASREEVGSQQLRDDLLSMLVAGHETTGSVLTWTLDLLARNPEQMKKAQEEVDRVLAGKSKPNMEDYMALKYCMRCVNESMRLYPHPPVLLRRAMVPDELPGGLTVPQGQDVMISVYNIHRSPAVWDRPDDFLPERFPLDGPVPNEQNTDYKYIPFSGGPRKCVGDQFALMEAVVALAVMIREFDFAPQPGHDPGMTTGATIHTKNGLYMTVAKRRPGGGSSCSGGAGAAAAAAAVGAA</sequence>
<comment type="cofactor">
    <cofactor evidence="2">
        <name>heme</name>
        <dbReference type="ChEBI" id="CHEBI:30413"/>
    </cofactor>
</comment>
<keyword evidence="2 3" id="KW-0479">Metal-binding</keyword>
<dbReference type="EMBL" id="GL433840">
    <property type="protein sequence ID" value="EFN56967.1"/>
    <property type="molecule type" value="Genomic_DNA"/>
</dbReference>
<keyword evidence="3" id="KW-0560">Oxidoreductase</keyword>
<dbReference type="InParanoid" id="E1ZB59"/>
<dbReference type="AlphaFoldDB" id="E1ZB59"/>
<dbReference type="eggNOG" id="KOG0157">
    <property type="taxonomic scope" value="Eukaryota"/>
</dbReference>
<evidence type="ECO:0000256" key="3">
    <source>
        <dbReference type="RuleBase" id="RU000461"/>
    </source>
</evidence>
<dbReference type="GO" id="GO:0020037">
    <property type="term" value="F:heme binding"/>
    <property type="evidence" value="ECO:0007669"/>
    <property type="project" value="InterPro"/>
</dbReference>